<dbReference type="GeneID" id="20642517"/>
<dbReference type="Proteomes" id="UP000002640">
    <property type="component" value="Unassembled WGS sequence"/>
</dbReference>
<dbReference type="KEGG" id="psoj:PHYSODRAFT_305149"/>
<evidence type="ECO:0000313" key="2">
    <source>
        <dbReference type="Proteomes" id="UP000002640"/>
    </source>
</evidence>
<accession>G5A4X6</accession>
<name>G5A4X6_PHYSP</name>
<proteinExistence type="predicted"/>
<dbReference type="InParanoid" id="G5A4X6"/>
<evidence type="ECO:0000313" key="1">
    <source>
        <dbReference type="EMBL" id="EGZ09725.1"/>
    </source>
</evidence>
<gene>
    <name evidence="1" type="ORF">PHYSODRAFT_305149</name>
</gene>
<organism evidence="1 2">
    <name type="scientific">Phytophthora sojae (strain P6497)</name>
    <name type="common">Soybean stem and root rot agent</name>
    <name type="synonym">Phytophthora megasperma f. sp. glycines</name>
    <dbReference type="NCBI Taxonomy" id="1094619"/>
    <lineage>
        <taxon>Eukaryota</taxon>
        <taxon>Sar</taxon>
        <taxon>Stramenopiles</taxon>
        <taxon>Oomycota</taxon>
        <taxon>Peronosporomycetes</taxon>
        <taxon>Peronosporales</taxon>
        <taxon>Peronosporaceae</taxon>
        <taxon>Phytophthora</taxon>
    </lineage>
</organism>
<sequence>MAIPSRPGLLTTTVYPVQRVAVYNQHFATNPSLQIWLARLKNPCQDSPSMHLSSFLLVAVVTLVATSTSLATAEDSVIIKNAAADSNRVLSSIDNEEQAYYLPGLKTLKSAFGKKWTKLTEALKKKINPPSDGYKKKVKNKRLRDENNFIRR</sequence>
<protein>
    <submittedName>
        <fullName evidence="1">Uncharacterized protein</fullName>
    </submittedName>
</protein>
<dbReference type="AlphaFoldDB" id="G5A4X6"/>
<keyword evidence="2" id="KW-1185">Reference proteome</keyword>
<dbReference type="RefSeq" id="XP_009534586.1">
    <property type="nucleotide sequence ID" value="XM_009536291.1"/>
</dbReference>
<dbReference type="EMBL" id="JH159159">
    <property type="protein sequence ID" value="EGZ09725.1"/>
    <property type="molecule type" value="Genomic_DNA"/>
</dbReference>
<reference evidence="1 2" key="1">
    <citation type="journal article" date="2006" name="Science">
        <title>Phytophthora genome sequences uncover evolutionary origins and mechanisms of pathogenesis.</title>
        <authorList>
            <person name="Tyler B.M."/>
            <person name="Tripathy S."/>
            <person name="Zhang X."/>
            <person name="Dehal P."/>
            <person name="Jiang R.H."/>
            <person name="Aerts A."/>
            <person name="Arredondo F.D."/>
            <person name="Baxter L."/>
            <person name="Bensasson D."/>
            <person name="Beynon J.L."/>
            <person name="Chapman J."/>
            <person name="Damasceno C.M."/>
            <person name="Dorrance A.E."/>
            <person name="Dou D."/>
            <person name="Dickerman A.W."/>
            <person name="Dubchak I.L."/>
            <person name="Garbelotto M."/>
            <person name="Gijzen M."/>
            <person name="Gordon S.G."/>
            <person name="Govers F."/>
            <person name="Grunwald N.J."/>
            <person name="Huang W."/>
            <person name="Ivors K.L."/>
            <person name="Jones R.W."/>
            <person name="Kamoun S."/>
            <person name="Krampis K."/>
            <person name="Lamour K.H."/>
            <person name="Lee M.K."/>
            <person name="McDonald W.H."/>
            <person name="Medina M."/>
            <person name="Meijer H.J."/>
            <person name="Nordberg E.K."/>
            <person name="Maclean D.J."/>
            <person name="Ospina-Giraldo M.D."/>
            <person name="Morris P.F."/>
            <person name="Phuntumart V."/>
            <person name="Putnam N.H."/>
            <person name="Rash S."/>
            <person name="Rose J.K."/>
            <person name="Sakihama Y."/>
            <person name="Salamov A.A."/>
            <person name="Savidor A."/>
            <person name="Scheuring C.F."/>
            <person name="Smith B.M."/>
            <person name="Sobral B.W."/>
            <person name="Terry A."/>
            <person name="Torto-Alalibo T.A."/>
            <person name="Win J."/>
            <person name="Xu Z."/>
            <person name="Zhang H."/>
            <person name="Grigoriev I.V."/>
            <person name="Rokhsar D.S."/>
            <person name="Boore J.L."/>
        </authorList>
    </citation>
    <scope>NUCLEOTIDE SEQUENCE [LARGE SCALE GENOMIC DNA]</scope>
    <source>
        <strain evidence="1 2">P6497</strain>
    </source>
</reference>